<organism evidence="10 12">
    <name type="scientific">Listeria booriae</name>
    <dbReference type="NCBI Taxonomy" id="1552123"/>
    <lineage>
        <taxon>Bacteria</taxon>
        <taxon>Bacillati</taxon>
        <taxon>Bacillota</taxon>
        <taxon>Bacilli</taxon>
        <taxon>Bacillales</taxon>
        <taxon>Listeriaceae</taxon>
        <taxon>Listeria</taxon>
    </lineage>
</organism>
<evidence type="ECO:0000256" key="5">
    <source>
        <dbReference type="ARBA" id="ARBA00022691"/>
    </source>
</evidence>
<keyword evidence="4 10" id="KW-0808">Transferase</keyword>
<dbReference type="EMBL" id="JAARMV010000001">
    <property type="protein sequence ID" value="MBC2371269.1"/>
    <property type="molecule type" value="Genomic_DNA"/>
</dbReference>
<dbReference type="GO" id="GO:0009007">
    <property type="term" value="F:site-specific DNA-methyltransferase (adenine-specific) activity"/>
    <property type="evidence" value="ECO:0007669"/>
    <property type="project" value="TreeGrafter"/>
</dbReference>
<protein>
    <recommendedName>
        <fullName evidence="2">site-specific DNA-methyltransferase (cytosine-N(4)-specific)</fullName>
        <ecNumber evidence="2">2.1.1.113</ecNumber>
    </recommendedName>
</protein>
<dbReference type="InterPro" id="IPR002941">
    <property type="entry name" value="DNA_methylase_N4/N6"/>
</dbReference>
<dbReference type="InterPro" id="IPR017985">
    <property type="entry name" value="MeTrfase_CN4_CS"/>
</dbReference>
<dbReference type="GO" id="GO:0008170">
    <property type="term" value="F:N-methyltransferase activity"/>
    <property type="evidence" value="ECO:0007669"/>
    <property type="project" value="InterPro"/>
</dbReference>
<evidence type="ECO:0000313" key="11">
    <source>
        <dbReference type="EMBL" id="MBC2371269.1"/>
    </source>
</evidence>
<dbReference type="Gene3D" id="3.40.50.150">
    <property type="entry name" value="Vaccinia Virus protein VP39"/>
    <property type="match status" value="2"/>
</dbReference>
<dbReference type="GO" id="GO:0005737">
    <property type="term" value="C:cytoplasm"/>
    <property type="evidence" value="ECO:0007669"/>
    <property type="project" value="TreeGrafter"/>
</dbReference>
<dbReference type="GO" id="GO:0003677">
    <property type="term" value="F:DNA binding"/>
    <property type="evidence" value="ECO:0007669"/>
    <property type="project" value="UniProtKB-KW"/>
</dbReference>
<evidence type="ECO:0000313" key="12">
    <source>
        <dbReference type="Proteomes" id="UP000532866"/>
    </source>
</evidence>
<dbReference type="Proteomes" id="UP000532866">
    <property type="component" value="Unassembled WGS sequence"/>
</dbReference>
<evidence type="ECO:0000256" key="7">
    <source>
        <dbReference type="ARBA" id="ARBA00023125"/>
    </source>
</evidence>
<sequence length="498" mass="57879">MEQLSIFNEYKKEDYKVRLFSANYFHSDHYRKQLENELFDKMEITNKFSRQIVSYQLSKTQELHRWLKYREGFSSELVNILLDEMKISKDNTVLDPFLGSGTTAIVASMRGIKSIGFDILPMSKVAIEVKKNIFKFNVSEIDKVITLIEKICVPAKYKGSLNYLRITTGAYSKEIENEICYITEFNEKASYSDEVKSLVTLCIVNSLEKVSFTAKDGQYLRWDYRSEKVRNTNEKRINDGKKPLKTVLDKGDIPFFKDIVLMELNNVRSDIKKIQKEEKAVEMKIDFKQESSLTGLPYLLDNTIDGVITSPPYCNRYDYTRTYALELAYFGYTDVSIKELRQTLLTSTVENKDKVSSLRKVYKELEREEFYNDVLNKVQENEALSEVISALEAREKNEEINNKGIIRMVYGYFLELTLIFAELHRICKKGAQVAFVNDNVRYGGEVIPVDYLSSDLARQVGFNIEKVYVLPQLKGNSSQQMKKYGRVPLRKSVTIWKK</sequence>
<proteinExistence type="inferred from homology"/>
<dbReference type="GO" id="GO:0032259">
    <property type="term" value="P:methylation"/>
    <property type="evidence" value="ECO:0007669"/>
    <property type="project" value="UniProtKB-KW"/>
</dbReference>
<keyword evidence="6" id="KW-0680">Restriction system</keyword>
<evidence type="ECO:0000313" key="10">
    <source>
        <dbReference type="EMBL" id="MBC1331848.1"/>
    </source>
</evidence>
<evidence type="ECO:0000256" key="1">
    <source>
        <dbReference type="ARBA" id="ARBA00010203"/>
    </source>
</evidence>
<dbReference type="PROSITE" id="PS00093">
    <property type="entry name" value="N4_MTASE"/>
    <property type="match status" value="1"/>
</dbReference>
<evidence type="ECO:0000256" key="3">
    <source>
        <dbReference type="ARBA" id="ARBA00022603"/>
    </source>
</evidence>
<evidence type="ECO:0000256" key="4">
    <source>
        <dbReference type="ARBA" id="ARBA00022679"/>
    </source>
</evidence>
<dbReference type="Proteomes" id="UP000546244">
    <property type="component" value="Unassembled WGS sequence"/>
</dbReference>
<name>A0A7X0TMB0_9LIST</name>
<dbReference type="GO" id="GO:0009307">
    <property type="term" value="P:DNA restriction-modification system"/>
    <property type="evidence" value="ECO:0007669"/>
    <property type="project" value="UniProtKB-KW"/>
</dbReference>
<feature type="domain" description="DNA methylase N-4/N-6" evidence="9">
    <location>
        <begin position="24"/>
        <end position="119"/>
    </location>
</feature>
<dbReference type="GO" id="GO:0015667">
    <property type="term" value="F:site-specific DNA-methyltransferase (cytosine-N4-specific) activity"/>
    <property type="evidence" value="ECO:0007669"/>
    <property type="project" value="UniProtKB-EC"/>
</dbReference>
<dbReference type="PANTHER" id="PTHR13370:SF3">
    <property type="entry name" value="TRNA (GUANINE(10)-N2)-METHYLTRANSFERASE HOMOLOG"/>
    <property type="match status" value="1"/>
</dbReference>
<comment type="catalytic activity">
    <reaction evidence="8">
        <text>a 2'-deoxycytidine in DNA + S-adenosyl-L-methionine = an N(4)-methyl-2'-deoxycytidine in DNA + S-adenosyl-L-homocysteine + H(+)</text>
        <dbReference type="Rhea" id="RHEA:16857"/>
        <dbReference type="Rhea" id="RHEA-COMP:11369"/>
        <dbReference type="Rhea" id="RHEA-COMP:13674"/>
        <dbReference type="ChEBI" id="CHEBI:15378"/>
        <dbReference type="ChEBI" id="CHEBI:57856"/>
        <dbReference type="ChEBI" id="CHEBI:59789"/>
        <dbReference type="ChEBI" id="CHEBI:85452"/>
        <dbReference type="ChEBI" id="CHEBI:137933"/>
        <dbReference type="EC" id="2.1.1.113"/>
    </reaction>
</comment>
<evidence type="ECO:0000256" key="2">
    <source>
        <dbReference type="ARBA" id="ARBA00012185"/>
    </source>
</evidence>
<evidence type="ECO:0000313" key="13">
    <source>
        <dbReference type="Proteomes" id="UP000546244"/>
    </source>
</evidence>
<dbReference type="Pfam" id="PF01555">
    <property type="entry name" value="N6_N4_Mtase"/>
    <property type="match status" value="1"/>
</dbReference>
<dbReference type="InterPro" id="IPR029063">
    <property type="entry name" value="SAM-dependent_MTases_sf"/>
</dbReference>
<accession>A0A7X0TMB0</accession>
<keyword evidence="3 10" id="KW-0489">Methyltransferase</keyword>
<comment type="caution">
    <text evidence="10">The sequence shown here is derived from an EMBL/GenBank/DDBJ whole genome shotgun (WGS) entry which is preliminary data.</text>
</comment>
<dbReference type="RefSeq" id="WP_185373636.1">
    <property type="nucleotide sequence ID" value="NZ_JAARMV010000001.1"/>
</dbReference>
<keyword evidence="5" id="KW-0949">S-adenosyl-L-methionine</keyword>
<evidence type="ECO:0000259" key="9">
    <source>
        <dbReference type="Pfam" id="PF01555"/>
    </source>
</evidence>
<comment type="similarity">
    <text evidence="1">Belongs to the N(4)/N(6)-methyltransferase family. N(4) subfamily.</text>
</comment>
<dbReference type="PANTHER" id="PTHR13370">
    <property type="entry name" value="RNA METHYLASE-RELATED"/>
    <property type="match status" value="1"/>
</dbReference>
<reference evidence="12 13" key="1">
    <citation type="submission" date="2020-03" db="EMBL/GenBank/DDBJ databases">
        <title>Soil Listeria distribution.</title>
        <authorList>
            <person name="Liao J."/>
            <person name="Wiedmann M."/>
        </authorList>
    </citation>
    <scope>NUCLEOTIDE SEQUENCE [LARGE SCALE GENOMIC DNA]</scope>
    <source>
        <strain evidence="10 12">FSL L7-1833</strain>
        <strain evidence="11 13">FSL L7-1850</strain>
    </source>
</reference>
<dbReference type="EMBL" id="JAAROL010000002">
    <property type="protein sequence ID" value="MBC1331848.1"/>
    <property type="molecule type" value="Genomic_DNA"/>
</dbReference>
<dbReference type="EC" id="2.1.1.113" evidence="2"/>
<dbReference type="SUPFAM" id="SSF53335">
    <property type="entry name" value="S-adenosyl-L-methionine-dependent methyltransferases"/>
    <property type="match status" value="2"/>
</dbReference>
<evidence type="ECO:0000256" key="8">
    <source>
        <dbReference type="ARBA" id="ARBA00049120"/>
    </source>
</evidence>
<dbReference type="AlphaFoldDB" id="A0A7X0TMB0"/>
<gene>
    <name evidence="10" type="ORF">HB759_07845</name>
    <name evidence="11" type="ORF">HBP98_04520</name>
</gene>
<keyword evidence="7" id="KW-0238">DNA-binding</keyword>
<evidence type="ECO:0000256" key="6">
    <source>
        <dbReference type="ARBA" id="ARBA00022747"/>
    </source>
</evidence>